<proteinExistence type="predicted"/>
<evidence type="ECO:0000313" key="1">
    <source>
        <dbReference type="EMBL" id="KAJ9659528.1"/>
    </source>
</evidence>
<evidence type="ECO:0000313" key="2">
    <source>
        <dbReference type="Proteomes" id="UP001172386"/>
    </source>
</evidence>
<organism evidence="1 2">
    <name type="scientific">Neophaeococcomyces mojaviensis</name>
    <dbReference type="NCBI Taxonomy" id="3383035"/>
    <lineage>
        <taxon>Eukaryota</taxon>
        <taxon>Fungi</taxon>
        <taxon>Dikarya</taxon>
        <taxon>Ascomycota</taxon>
        <taxon>Pezizomycotina</taxon>
        <taxon>Eurotiomycetes</taxon>
        <taxon>Chaetothyriomycetidae</taxon>
        <taxon>Chaetothyriales</taxon>
        <taxon>Chaetothyriales incertae sedis</taxon>
        <taxon>Neophaeococcomyces</taxon>
    </lineage>
</organism>
<keyword evidence="2" id="KW-1185">Reference proteome</keyword>
<accession>A0ACC3ACM9</accession>
<dbReference type="EMBL" id="JAPDRQ010000039">
    <property type="protein sequence ID" value="KAJ9659528.1"/>
    <property type="molecule type" value="Genomic_DNA"/>
</dbReference>
<sequence>MRFNNGALLTSLGLLASSQLASAISVIESNSLNTCMDNSNFTANLFDFSLTPDNSSASIEINGFSSITGNVVAIAEVIAYGFTILNQTVDPCKMDLAGFCPMQKGQLSLPQSTIPLDKDTLSQVPGIAYSVPDLDGLVRLKVYTVSDSGGIGVQVACLEAQLSNTKSVYQKAVGWVTAIIAGSGLIAAGITSGLGNTNTAAHVAANAVSLFGVFQAQAIIGMTSVTMPPIVQSWTQNFQWSMGIIRVGFLQSLATWYQRATGGTPTTYLSTLSTISVQIEKRKRSVKRSVNALLGAVSYVNTAKRDTTSSSSSSTSSTDLKNVIVRGIDRVGFRAHIEQTNIFMTGLIFFVGVLVIASILVALAKAAIEGFAKAGWMKSDKFRDFRNGWRIVIKGILFRLVLLGFVQMSILCLWQLVERDSAAEVILALVVFLSMAACLGWASFKVVSLAKKSVSMHKNPAYILYSDPTCLNKWGFLYVSYKATAYWFVIVLLAYTLCKAVFIAFAQSSPIAQAVGLVVVEAAFLIGASVLRPWMDKKTNVFNISIAAINFLNAIFLLVFSDAFGQPPMVSGVMGVLFAIYNIIFIFVLLIMVLVSSIYAIASKNPETRYQPMRDDRTSFIKSQSALTTELDALGETARGTGKDPYPAHTKDVDDETSSNDSLSRPVTTSNRPLSNQNGPPQTYTPAYAPPSPMSPAPPQMQQAPPVGFGASRPNTAPGPQQSFPRPQQAPYPRSAHGNYPAQQFGRQPDSRSASPWQRGAGYD</sequence>
<comment type="caution">
    <text evidence="1">The sequence shown here is derived from an EMBL/GenBank/DDBJ whole genome shotgun (WGS) entry which is preliminary data.</text>
</comment>
<name>A0ACC3ACM9_9EURO</name>
<reference evidence="1" key="1">
    <citation type="submission" date="2022-10" db="EMBL/GenBank/DDBJ databases">
        <title>Culturing micro-colonial fungi from biological soil crusts in the Mojave desert and describing Neophaeococcomyces mojavensis, and introducing the new genera and species Taxawa tesnikishii.</title>
        <authorList>
            <person name="Kurbessoian T."/>
            <person name="Stajich J.E."/>
        </authorList>
    </citation>
    <scope>NUCLEOTIDE SEQUENCE</scope>
    <source>
        <strain evidence="1">JES_112</strain>
    </source>
</reference>
<dbReference type="Proteomes" id="UP001172386">
    <property type="component" value="Unassembled WGS sequence"/>
</dbReference>
<protein>
    <submittedName>
        <fullName evidence="1">Flavin carrier protein 3</fullName>
    </submittedName>
</protein>
<gene>
    <name evidence="1" type="primary">FLC3</name>
    <name evidence="1" type="ORF">H2198_003104</name>
</gene>